<dbReference type="EMBL" id="MN740601">
    <property type="protein sequence ID" value="QHS78564.1"/>
    <property type="molecule type" value="Genomic_DNA"/>
</dbReference>
<accession>A0A6C0AFJ5</accession>
<evidence type="ECO:0000313" key="2">
    <source>
        <dbReference type="EMBL" id="QHS78564.1"/>
    </source>
</evidence>
<reference evidence="2" key="1">
    <citation type="journal article" date="2020" name="Nature">
        <title>Giant virus diversity and host interactions through global metagenomics.</title>
        <authorList>
            <person name="Schulz F."/>
            <person name="Roux S."/>
            <person name="Paez-Espino D."/>
            <person name="Jungbluth S."/>
            <person name="Walsh D.A."/>
            <person name="Denef V.J."/>
            <person name="McMahon K.D."/>
            <person name="Konstantinidis K.T."/>
            <person name="Eloe-Fadrosh E.A."/>
            <person name="Kyrpides N.C."/>
            <person name="Woyke T."/>
        </authorList>
    </citation>
    <scope>NUCLEOTIDE SEQUENCE</scope>
    <source>
        <strain evidence="2">GVMAG-S-1024976-23</strain>
    </source>
</reference>
<protein>
    <submittedName>
        <fullName evidence="2">Uncharacterized protein</fullName>
    </submittedName>
</protein>
<evidence type="ECO:0000256" key="1">
    <source>
        <dbReference type="SAM" id="MobiDB-lite"/>
    </source>
</evidence>
<sequence>MPRKSALTGGKKKTLKVKRAMLKKRQKKTIKRKRNTKKAVKKGGAVGFPSRYYGAAHDTSTLTENAKLSTSKPLPANHGWTSFENVGPIVS</sequence>
<feature type="region of interest" description="Disordered" evidence="1">
    <location>
        <begin position="21"/>
        <end position="44"/>
    </location>
</feature>
<organism evidence="2">
    <name type="scientific">viral metagenome</name>
    <dbReference type="NCBI Taxonomy" id="1070528"/>
    <lineage>
        <taxon>unclassified sequences</taxon>
        <taxon>metagenomes</taxon>
        <taxon>organismal metagenomes</taxon>
    </lineage>
</organism>
<name>A0A6C0AFJ5_9ZZZZ</name>
<feature type="compositionally biased region" description="Basic residues" evidence="1">
    <location>
        <begin position="21"/>
        <end position="41"/>
    </location>
</feature>
<proteinExistence type="predicted"/>
<feature type="region of interest" description="Disordered" evidence="1">
    <location>
        <begin position="64"/>
        <end position="91"/>
    </location>
</feature>
<dbReference type="AlphaFoldDB" id="A0A6C0AFJ5"/>